<dbReference type="AlphaFoldDB" id="A0A9K3CU81"/>
<dbReference type="InterPro" id="IPR015915">
    <property type="entry name" value="Kelch-typ_b-propeller"/>
</dbReference>
<evidence type="ECO:0008006" key="4">
    <source>
        <dbReference type="Google" id="ProtNLM"/>
    </source>
</evidence>
<dbReference type="Pfam" id="PF01344">
    <property type="entry name" value="Kelch_1"/>
    <property type="match status" value="1"/>
</dbReference>
<dbReference type="EMBL" id="BDIP01000684">
    <property type="protein sequence ID" value="GIQ82403.1"/>
    <property type="molecule type" value="Genomic_DNA"/>
</dbReference>
<accession>A0A9K3CU81</accession>
<gene>
    <name evidence="2" type="ORF">KIPB_003534</name>
</gene>
<comment type="caution">
    <text evidence="2">The sequence shown here is derived from an EMBL/GenBank/DDBJ whole genome shotgun (WGS) entry which is preliminary data.</text>
</comment>
<dbReference type="Gene3D" id="2.120.10.80">
    <property type="entry name" value="Kelch-type beta propeller"/>
    <property type="match status" value="1"/>
</dbReference>
<evidence type="ECO:0000313" key="2">
    <source>
        <dbReference type="EMBL" id="GIQ82403.1"/>
    </source>
</evidence>
<evidence type="ECO:0000256" key="1">
    <source>
        <dbReference type="SAM" id="MobiDB-lite"/>
    </source>
</evidence>
<dbReference type="SUPFAM" id="SSF117281">
    <property type="entry name" value="Kelch motif"/>
    <property type="match status" value="1"/>
</dbReference>
<dbReference type="OrthoDB" id="10251809at2759"/>
<protein>
    <recommendedName>
        <fullName evidence="4">Kelch repeat type 1</fullName>
    </recommendedName>
</protein>
<dbReference type="Proteomes" id="UP000265618">
    <property type="component" value="Unassembled WGS sequence"/>
</dbReference>
<reference evidence="2 3" key="1">
    <citation type="journal article" date="2018" name="PLoS ONE">
        <title>The draft genome of Kipferlia bialata reveals reductive genome evolution in fornicate parasites.</title>
        <authorList>
            <person name="Tanifuji G."/>
            <person name="Takabayashi S."/>
            <person name="Kume K."/>
            <person name="Takagi M."/>
            <person name="Nakayama T."/>
            <person name="Kamikawa R."/>
            <person name="Inagaki Y."/>
            <person name="Hashimoto T."/>
        </authorList>
    </citation>
    <scope>NUCLEOTIDE SEQUENCE [LARGE SCALE GENOMIC DNA]</scope>
    <source>
        <strain evidence="2">NY0173</strain>
    </source>
</reference>
<feature type="compositionally biased region" description="Basic and acidic residues" evidence="1">
    <location>
        <begin position="38"/>
        <end position="51"/>
    </location>
</feature>
<keyword evidence="3" id="KW-1185">Reference proteome</keyword>
<evidence type="ECO:0000313" key="3">
    <source>
        <dbReference type="Proteomes" id="UP000265618"/>
    </source>
</evidence>
<name>A0A9K3CU81_9EUKA</name>
<dbReference type="InterPro" id="IPR006652">
    <property type="entry name" value="Kelch_1"/>
</dbReference>
<proteinExistence type="predicted"/>
<feature type="region of interest" description="Disordered" evidence="1">
    <location>
        <begin position="38"/>
        <end position="61"/>
    </location>
</feature>
<organism evidence="2 3">
    <name type="scientific">Kipferlia bialata</name>
    <dbReference type="NCBI Taxonomy" id="797122"/>
    <lineage>
        <taxon>Eukaryota</taxon>
        <taxon>Metamonada</taxon>
        <taxon>Carpediemonas-like organisms</taxon>
        <taxon>Kipferlia</taxon>
    </lineage>
</organism>
<sequence>MILIGGDVYIYGVRDREGALSPDLYILHLDTVSFDTIERGGEGEREGERGEGVVWPPPRQEPGLFSQEGLLYVLGGYTGSARTRVECMDCWVYDLETGQWTQHPYMGHHPVHYTKTRGSHVRFHSPKHRGGGYVPEAPGSLNDTYWEAMGQFYVRHNIDNSTDQVIQAHDRVTGQVCILDKATHLAQPRSAKSCLVNEDVWLVCYEEEQVEHMHDEYPFGFPRSRVFSARHLGVELSIRATLLYPHPSLDWAEDGDPGEERQRLSEFEEESIWLWNEKRIPKKRIRH</sequence>